<reference evidence="2" key="1">
    <citation type="submission" date="2022-11" db="UniProtKB">
        <authorList>
            <consortium name="WormBaseParasite"/>
        </authorList>
    </citation>
    <scope>IDENTIFICATION</scope>
</reference>
<protein>
    <submittedName>
        <fullName evidence="2">Exostosin GT47 domain-containing protein</fullName>
    </submittedName>
</protein>
<accession>A0AC35FDQ3</accession>
<sequence>MAIKLKSFYNRSTLLYLNFTPKTNNNRSTVLEYFKQTFENNERVVINEKRIDWSVYLSNIGDSKFVVSPPGNGIDTHRTWESIGMGAIPIVLKTELQPLYDDMPIMVVNDWTEVTEENMKKFASDNINRFSKDGIPWRPKLWLRYWIKKIMNEKNNYIKNFC</sequence>
<dbReference type="WBParaSite" id="PS1159_v2.g16484.t1">
    <property type="protein sequence ID" value="PS1159_v2.g16484.t1"/>
    <property type="gene ID" value="PS1159_v2.g16484"/>
</dbReference>
<name>A0AC35FDQ3_9BILA</name>
<evidence type="ECO:0000313" key="1">
    <source>
        <dbReference type="Proteomes" id="UP000887580"/>
    </source>
</evidence>
<organism evidence="1 2">
    <name type="scientific">Panagrolaimus sp. PS1159</name>
    <dbReference type="NCBI Taxonomy" id="55785"/>
    <lineage>
        <taxon>Eukaryota</taxon>
        <taxon>Metazoa</taxon>
        <taxon>Ecdysozoa</taxon>
        <taxon>Nematoda</taxon>
        <taxon>Chromadorea</taxon>
        <taxon>Rhabditida</taxon>
        <taxon>Tylenchina</taxon>
        <taxon>Panagrolaimomorpha</taxon>
        <taxon>Panagrolaimoidea</taxon>
        <taxon>Panagrolaimidae</taxon>
        <taxon>Panagrolaimus</taxon>
    </lineage>
</organism>
<proteinExistence type="predicted"/>
<evidence type="ECO:0000313" key="2">
    <source>
        <dbReference type="WBParaSite" id="PS1159_v2.g16484.t1"/>
    </source>
</evidence>
<dbReference type="Proteomes" id="UP000887580">
    <property type="component" value="Unplaced"/>
</dbReference>